<evidence type="ECO:0000259" key="4">
    <source>
        <dbReference type="Pfam" id="PF03328"/>
    </source>
</evidence>
<dbReference type="InterPro" id="IPR005000">
    <property type="entry name" value="Aldolase/citrate-lyase_domain"/>
</dbReference>
<sequence>MKTAPLPITMLFIPGTEKAKFAKIPQLPARAFILDLEDAVPPGEKAGSRTLVAGAIDEFGVGARLHVRVNPVDSPYLVDDLEAVVRPGLTGVNLPKATSAADIQVVDRLIEAFERRAGLPVGEIEMMATVETVKGVRQVFEIAAAAPRLKRLCFGAGDFSLDVGVDWPHEDGVTGETLLFAKSQLVLASRMAGLEPPHDSVYPRYDDLDALRREATESRRLGFLGKHAIHPSQLPVIDEVYRPSTRQVERARRLVAAFDEAEAHGKGAVGVDGELVDYPILYRARDIIAEAGA</sequence>
<organism evidence="5 6">
    <name type="scientific">Actinoallomurus oryzae</name>
    <dbReference type="NCBI Taxonomy" id="502180"/>
    <lineage>
        <taxon>Bacteria</taxon>
        <taxon>Bacillati</taxon>
        <taxon>Actinomycetota</taxon>
        <taxon>Actinomycetes</taxon>
        <taxon>Streptosporangiales</taxon>
        <taxon>Thermomonosporaceae</taxon>
        <taxon>Actinoallomurus</taxon>
    </lineage>
</organism>
<comment type="cofactor">
    <cofactor evidence="1">
        <name>Mg(2+)</name>
        <dbReference type="ChEBI" id="CHEBI:18420"/>
    </cofactor>
</comment>
<dbReference type="PIRSF" id="PIRSF015582">
    <property type="entry name" value="Cit_lyase_B"/>
    <property type="match status" value="1"/>
</dbReference>
<protein>
    <submittedName>
        <fullName evidence="5">Aldolase/citrate lyase family protein</fullName>
    </submittedName>
</protein>
<feature type="domain" description="HpcH/HpaI aldolase/citrate lyase" evidence="4">
    <location>
        <begin position="9"/>
        <end position="231"/>
    </location>
</feature>
<accession>A0ABP8PXH5</accession>
<keyword evidence="5" id="KW-0456">Lyase</keyword>
<proteinExistence type="predicted"/>
<evidence type="ECO:0000256" key="2">
    <source>
        <dbReference type="ARBA" id="ARBA00022723"/>
    </source>
</evidence>
<keyword evidence="6" id="KW-1185">Reference proteome</keyword>
<dbReference type="PANTHER" id="PTHR32308">
    <property type="entry name" value="LYASE BETA SUBUNIT, PUTATIVE (AFU_ORTHOLOGUE AFUA_4G13030)-RELATED"/>
    <property type="match status" value="1"/>
</dbReference>
<dbReference type="Pfam" id="PF03328">
    <property type="entry name" value="HpcH_HpaI"/>
    <property type="match status" value="1"/>
</dbReference>
<dbReference type="EMBL" id="BAABHF010000019">
    <property type="protein sequence ID" value="GAA4492998.1"/>
    <property type="molecule type" value="Genomic_DNA"/>
</dbReference>
<dbReference type="InterPro" id="IPR011206">
    <property type="entry name" value="Citrate_lyase_beta/mcl1/mcl2"/>
</dbReference>
<name>A0ABP8PXH5_9ACTN</name>
<dbReference type="InterPro" id="IPR015813">
    <property type="entry name" value="Pyrv/PenolPyrv_kinase-like_dom"/>
</dbReference>
<dbReference type="Gene3D" id="3.20.20.60">
    <property type="entry name" value="Phosphoenolpyruvate-binding domains"/>
    <property type="match status" value="1"/>
</dbReference>
<keyword evidence="2" id="KW-0479">Metal-binding</keyword>
<evidence type="ECO:0000256" key="1">
    <source>
        <dbReference type="ARBA" id="ARBA00001946"/>
    </source>
</evidence>
<dbReference type="SUPFAM" id="SSF51621">
    <property type="entry name" value="Phosphoenolpyruvate/pyruvate domain"/>
    <property type="match status" value="1"/>
</dbReference>
<evidence type="ECO:0000313" key="5">
    <source>
        <dbReference type="EMBL" id="GAA4492998.1"/>
    </source>
</evidence>
<dbReference type="InterPro" id="IPR040442">
    <property type="entry name" value="Pyrv_kinase-like_dom_sf"/>
</dbReference>
<dbReference type="GO" id="GO:0016829">
    <property type="term" value="F:lyase activity"/>
    <property type="evidence" value="ECO:0007669"/>
    <property type="project" value="UniProtKB-KW"/>
</dbReference>
<evidence type="ECO:0000313" key="6">
    <source>
        <dbReference type="Proteomes" id="UP001500503"/>
    </source>
</evidence>
<dbReference type="RefSeq" id="WP_345463315.1">
    <property type="nucleotide sequence ID" value="NZ_BAABHF010000019.1"/>
</dbReference>
<reference evidence="6" key="1">
    <citation type="journal article" date="2019" name="Int. J. Syst. Evol. Microbiol.">
        <title>The Global Catalogue of Microorganisms (GCM) 10K type strain sequencing project: providing services to taxonomists for standard genome sequencing and annotation.</title>
        <authorList>
            <consortium name="The Broad Institute Genomics Platform"/>
            <consortium name="The Broad Institute Genome Sequencing Center for Infectious Disease"/>
            <person name="Wu L."/>
            <person name="Ma J."/>
        </authorList>
    </citation>
    <scope>NUCLEOTIDE SEQUENCE [LARGE SCALE GENOMIC DNA]</scope>
    <source>
        <strain evidence="6">JCM 17933</strain>
    </source>
</reference>
<dbReference type="Proteomes" id="UP001500503">
    <property type="component" value="Unassembled WGS sequence"/>
</dbReference>
<evidence type="ECO:0000256" key="3">
    <source>
        <dbReference type="ARBA" id="ARBA00022842"/>
    </source>
</evidence>
<keyword evidence="3" id="KW-0460">Magnesium</keyword>
<comment type="caution">
    <text evidence="5">The sequence shown here is derived from an EMBL/GenBank/DDBJ whole genome shotgun (WGS) entry which is preliminary data.</text>
</comment>
<dbReference type="PANTHER" id="PTHR32308:SF0">
    <property type="entry name" value="HPCH_HPAI ALDOLASE_CITRATE LYASE DOMAIN-CONTAINING PROTEIN"/>
    <property type="match status" value="1"/>
</dbReference>
<gene>
    <name evidence="5" type="ORF">GCM10023191_029750</name>
</gene>